<dbReference type="EMBL" id="ML738663">
    <property type="protein sequence ID" value="KAE8160078.1"/>
    <property type="molecule type" value="Genomic_DNA"/>
</dbReference>
<proteinExistence type="predicted"/>
<gene>
    <name evidence="1" type="ORF">BDV40DRAFT_302612</name>
</gene>
<name>A0A5N6UN60_ASPTM</name>
<reference evidence="1 2" key="1">
    <citation type="submission" date="2019-04" db="EMBL/GenBank/DDBJ databases">
        <title>Friends and foes A comparative genomics study of 23 Aspergillus species from section Flavi.</title>
        <authorList>
            <consortium name="DOE Joint Genome Institute"/>
            <person name="Kjaerbolling I."/>
            <person name="Vesth T."/>
            <person name="Frisvad J.C."/>
            <person name="Nybo J.L."/>
            <person name="Theobald S."/>
            <person name="Kildgaard S."/>
            <person name="Isbrandt T."/>
            <person name="Kuo A."/>
            <person name="Sato A."/>
            <person name="Lyhne E.K."/>
            <person name="Kogle M.E."/>
            <person name="Wiebenga A."/>
            <person name="Kun R.S."/>
            <person name="Lubbers R.J."/>
            <person name="Makela M.R."/>
            <person name="Barry K."/>
            <person name="Chovatia M."/>
            <person name="Clum A."/>
            <person name="Daum C."/>
            <person name="Haridas S."/>
            <person name="He G."/>
            <person name="LaButti K."/>
            <person name="Lipzen A."/>
            <person name="Mondo S."/>
            <person name="Riley R."/>
            <person name="Salamov A."/>
            <person name="Simmons B.A."/>
            <person name="Magnuson J.K."/>
            <person name="Henrissat B."/>
            <person name="Mortensen U.H."/>
            <person name="Larsen T.O."/>
            <person name="Devries R.P."/>
            <person name="Grigoriev I.V."/>
            <person name="Machida M."/>
            <person name="Baker S.E."/>
            <person name="Andersen M.R."/>
        </authorList>
    </citation>
    <scope>NUCLEOTIDE SEQUENCE [LARGE SCALE GENOMIC DNA]</scope>
    <source>
        <strain evidence="1 2">CBS 117626</strain>
    </source>
</reference>
<evidence type="ECO:0008006" key="3">
    <source>
        <dbReference type="Google" id="ProtNLM"/>
    </source>
</evidence>
<dbReference type="CDD" id="cd12148">
    <property type="entry name" value="fungal_TF_MHR"/>
    <property type="match status" value="1"/>
</dbReference>
<dbReference type="AlphaFoldDB" id="A0A5N6UN60"/>
<sequence length="144" mass="16323">MSIWLRPKNEATWLLERYTEYIAFVHHVVHIPSTRLVLEDAYGQLLFGLNVVPCHVALLLSIFATTAYILEPKTADSLFLNQANAISCAIVWTKAALDILEYSYRNTHGSIEDVQATIILLFMFFNVEGSSPRFRAMSSIISKE</sequence>
<protein>
    <recommendedName>
        <fullName evidence="3">Transcription factor domain-containing protein</fullName>
    </recommendedName>
</protein>
<evidence type="ECO:0000313" key="2">
    <source>
        <dbReference type="Proteomes" id="UP000326950"/>
    </source>
</evidence>
<organism evidence="1 2">
    <name type="scientific">Aspergillus tamarii</name>
    <dbReference type="NCBI Taxonomy" id="41984"/>
    <lineage>
        <taxon>Eukaryota</taxon>
        <taxon>Fungi</taxon>
        <taxon>Dikarya</taxon>
        <taxon>Ascomycota</taxon>
        <taxon>Pezizomycotina</taxon>
        <taxon>Eurotiomycetes</taxon>
        <taxon>Eurotiomycetidae</taxon>
        <taxon>Eurotiales</taxon>
        <taxon>Aspergillaceae</taxon>
        <taxon>Aspergillus</taxon>
        <taxon>Aspergillus subgen. Circumdati</taxon>
    </lineage>
</organism>
<evidence type="ECO:0000313" key="1">
    <source>
        <dbReference type="EMBL" id="KAE8160078.1"/>
    </source>
</evidence>
<dbReference type="Proteomes" id="UP000326950">
    <property type="component" value="Unassembled WGS sequence"/>
</dbReference>
<keyword evidence="2" id="KW-1185">Reference proteome</keyword>
<accession>A0A5N6UN60</accession>
<dbReference type="OrthoDB" id="3014581at2759"/>